<dbReference type="InterPro" id="IPR036390">
    <property type="entry name" value="WH_DNA-bd_sf"/>
</dbReference>
<dbReference type="GO" id="GO:0045892">
    <property type="term" value="P:negative regulation of DNA-templated transcription"/>
    <property type="evidence" value="ECO:0007669"/>
    <property type="project" value="InterPro"/>
</dbReference>
<dbReference type="SUPFAM" id="SSF46785">
    <property type="entry name" value="Winged helix' DNA-binding domain"/>
    <property type="match status" value="1"/>
</dbReference>
<keyword evidence="2" id="KW-0805">Transcription regulation</keyword>
<dbReference type="InterPro" id="IPR005650">
    <property type="entry name" value="BlaI_family"/>
</dbReference>
<evidence type="ECO:0000313" key="6">
    <source>
        <dbReference type="EMBL" id="VHO04828.1"/>
    </source>
</evidence>
<keyword evidence="4" id="KW-0804">Transcription</keyword>
<organism evidence="6">
    <name type="scientific">Rheinheimera sp. BAL341</name>
    <dbReference type="NCBI Taxonomy" id="1708203"/>
    <lineage>
        <taxon>Bacteria</taxon>
        <taxon>Pseudomonadati</taxon>
        <taxon>Pseudomonadota</taxon>
        <taxon>Gammaproteobacteria</taxon>
        <taxon>Chromatiales</taxon>
        <taxon>Chromatiaceae</taxon>
        <taxon>Rheinheimera</taxon>
    </lineage>
</organism>
<feature type="region of interest" description="Disordered" evidence="5">
    <location>
        <begin position="124"/>
        <end position="146"/>
    </location>
</feature>
<accession>A0A486XQG6</accession>
<dbReference type="InterPro" id="IPR036388">
    <property type="entry name" value="WH-like_DNA-bd_sf"/>
</dbReference>
<proteinExistence type="inferred from homology"/>
<evidence type="ECO:0000256" key="1">
    <source>
        <dbReference type="ARBA" id="ARBA00011046"/>
    </source>
</evidence>
<gene>
    <name evidence="6" type="ORF">BAL341_2100</name>
</gene>
<dbReference type="Gene3D" id="1.10.10.10">
    <property type="entry name" value="Winged helix-like DNA-binding domain superfamily/Winged helix DNA-binding domain"/>
    <property type="match status" value="1"/>
</dbReference>
<sequence>MAREKSTELTGAEQKIMQVLWQHGPCSVKAIAAELNKQAAVAYTTVQTLCRILLDKGHVHCEKQGKAFVYQAITVQQEARSQALSTLLQRFFGGSPALLAQHLLNEQPLATDLHAQLQAKIDQAQQANHSDKAVDAKAAKPRRGKV</sequence>
<comment type="similarity">
    <text evidence="1">Belongs to the BlaI transcriptional regulatory family.</text>
</comment>
<dbReference type="AlphaFoldDB" id="A0A486XQG6"/>
<dbReference type="Pfam" id="PF03965">
    <property type="entry name" value="Penicillinase_R"/>
    <property type="match status" value="1"/>
</dbReference>
<feature type="compositionally biased region" description="Basic and acidic residues" evidence="5">
    <location>
        <begin position="129"/>
        <end position="138"/>
    </location>
</feature>
<evidence type="ECO:0000256" key="3">
    <source>
        <dbReference type="ARBA" id="ARBA00023125"/>
    </source>
</evidence>
<reference evidence="6" key="1">
    <citation type="submission" date="2019-04" db="EMBL/GenBank/DDBJ databases">
        <authorList>
            <person name="Brambilla D."/>
        </authorList>
    </citation>
    <scope>NUCLEOTIDE SEQUENCE</scope>
    <source>
        <strain evidence="6">BAL1</strain>
    </source>
</reference>
<dbReference type="PIRSF" id="PIRSF019455">
    <property type="entry name" value="CopR_AtkY"/>
    <property type="match status" value="1"/>
</dbReference>
<dbReference type="EMBL" id="CAAJGR010000117">
    <property type="protein sequence ID" value="VHO04828.1"/>
    <property type="molecule type" value="Genomic_DNA"/>
</dbReference>
<evidence type="ECO:0000256" key="5">
    <source>
        <dbReference type="SAM" id="MobiDB-lite"/>
    </source>
</evidence>
<evidence type="ECO:0000256" key="2">
    <source>
        <dbReference type="ARBA" id="ARBA00023015"/>
    </source>
</evidence>
<name>A0A486XQG6_9GAMM</name>
<protein>
    <submittedName>
        <fullName evidence="6">Transcriptional repressor, BlaI/MecI family</fullName>
    </submittedName>
</protein>
<dbReference type="GO" id="GO:0003677">
    <property type="term" value="F:DNA binding"/>
    <property type="evidence" value="ECO:0007669"/>
    <property type="project" value="UniProtKB-KW"/>
</dbReference>
<keyword evidence="3" id="KW-0238">DNA-binding</keyword>
<evidence type="ECO:0000256" key="4">
    <source>
        <dbReference type="ARBA" id="ARBA00023163"/>
    </source>
</evidence>